<sequence>MDPPDQCDCPHCAGDQPTPEQLDSLMPLVDLDAMQDPTEIEVAAAMFLAVGALVGEDFDRALPELFVPTLETTATASARAMLAGIAAICDGDTSCLAAQAAGRLAEAGVDAPAWLAELEIPVVAQECRQFLNPMGETFLLAGMFQRAGRSLAVFVVVDPLDCGAAQEILLIDPDQWDAARRSLRSDLRAGGVSIRDERIQPADFRRAVQEALEVRADHDHDRDVDDLLDDEEGPGYPAFALLLRSWLRALPEPASRPRHRHDGELDIASISALLDRLPGRGRRGAVPRPRSATLPPKRKKSAGPAPIYRIKVGLRGARPPIWRRLDVPGDVTLARLHTLIQVAFDWDDSHLHVFETPYGSFGRPDAELAHRAESRVTLEQVATAVNDKLHYTYDFGDSWEHDILVEQILDRDPAVTYPRCVGGRRAAPPEDCGGVWGYAELVDILADPTHPEHQDRRDWLGLAESTPFDPAHFDAKAITAALQRLR</sequence>
<comment type="caution">
    <text evidence="3">The sequence shown here is derived from an EMBL/GenBank/DDBJ whole genome shotgun (WGS) entry which is preliminary data.</text>
</comment>
<proteinExistence type="predicted"/>
<name>A0ABQ4IG16_9ACTN</name>
<evidence type="ECO:0000313" key="3">
    <source>
        <dbReference type="EMBL" id="GIJ16844.1"/>
    </source>
</evidence>
<evidence type="ECO:0000313" key="4">
    <source>
        <dbReference type="Proteomes" id="UP000647860"/>
    </source>
</evidence>
<gene>
    <name evidence="3" type="ORF">Vgi01_35280</name>
</gene>
<reference evidence="3 4" key="1">
    <citation type="submission" date="2021-01" db="EMBL/GenBank/DDBJ databases">
        <title>Whole genome shotgun sequence of Verrucosispora gifhornensis NBRC 16317.</title>
        <authorList>
            <person name="Komaki H."/>
            <person name="Tamura T."/>
        </authorList>
    </citation>
    <scope>NUCLEOTIDE SEQUENCE [LARGE SCALE GENOMIC DNA]</scope>
    <source>
        <strain evidence="3 4">NBRC 16317</strain>
    </source>
</reference>
<dbReference type="EMBL" id="BOPA01000023">
    <property type="protein sequence ID" value="GIJ16844.1"/>
    <property type="molecule type" value="Genomic_DNA"/>
</dbReference>
<dbReference type="InterPro" id="IPR024047">
    <property type="entry name" value="MM3350-like_sf"/>
</dbReference>
<evidence type="ECO:0000256" key="1">
    <source>
        <dbReference type="SAM" id="MobiDB-lite"/>
    </source>
</evidence>
<keyword evidence="4" id="KW-1185">Reference proteome</keyword>
<evidence type="ECO:0000259" key="2">
    <source>
        <dbReference type="Pfam" id="PF07929"/>
    </source>
</evidence>
<dbReference type="Pfam" id="PF07929">
    <property type="entry name" value="PRiA4_ORF3"/>
    <property type="match status" value="1"/>
</dbReference>
<accession>A0ABQ4IG16</accession>
<dbReference type="PANTHER" id="PTHR41878">
    <property type="entry name" value="LEXA REPRESSOR-RELATED"/>
    <property type="match status" value="1"/>
</dbReference>
<dbReference type="Gene3D" id="3.10.290.30">
    <property type="entry name" value="MM3350-like"/>
    <property type="match status" value="1"/>
</dbReference>
<organism evidence="3 4">
    <name type="scientific">Micromonospora gifhornensis</name>
    <dbReference type="NCBI Taxonomy" id="84594"/>
    <lineage>
        <taxon>Bacteria</taxon>
        <taxon>Bacillati</taxon>
        <taxon>Actinomycetota</taxon>
        <taxon>Actinomycetes</taxon>
        <taxon>Micromonosporales</taxon>
        <taxon>Micromonosporaceae</taxon>
        <taxon>Micromonospora</taxon>
    </lineage>
</organism>
<protein>
    <recommendedName>
        <fullName evidence="2">Plasmid pRiA4b Orf3-like domain-containing protein</fullName>
    </recommendedName>
</protein>
<feature type="domain" description="Plasmid pRiA4b Orf3-like" evidence="2">
    <location>
        <begin position="307"/>
        <end position="476"/>
    </location>
</feature>
<dbReference type="Proteomes" id="UP000647860">
    <property type="component" value="Unassembled WGS sequence"/>
</dbReference>
<dbReference type="SUPFAM" id="SSF159941">
    <property type="entry name" value="MM3350-like"/>
    <property type="match status" value="1"/>
</dbReference>
<feature type="region of interest" description="Disordered" evidence="1">
    <location>
        <begin position="278"/>
        <end position="303"/>
    </location>
</feature>
<dbReference type="InterPro" id="IPR012912">
    <property type="entry name" value="Plasmid_pRiA4b_Orf3-like"/>
</dbReference>
<dbReference type="PANTHER" id="PTHR41878:SF1">
    <property type="entry name" value="TNPR PROTEIN"/>
    <property type="match status" value="1"/>
</dbReference>